<protein>
    <submittedName>
        <fullName evidence="1">Nitrogenase iron-molybdenum cofactor biosynthesis protein NifE</fullName>
    </submittedName>
</protein>
<dbReference type="SUPFAM" id="SSF53807">
    <property type="entry name" value="Helical backbone' metal receptor"/>
    <property type="match status" value="1"/>
</dbReference>
<evidence type="ECO:0000313" key="2">
    <source>
        <dbReference type="Proteomes" id="UP000263098"/>
    </source>
</evidence>
<dbReference type="Proteomes" id="UP000263098">
    <property type="component" value="Unassembled WGS sequence"/>
</dbReference>
<dbReference type="Gene3D" id="3.40.50.12380">
    <property type="entry name" value="Nitrogenase MoFe cofactor biosynthesis protein NifE, C-terminal"/>
    <property type="match status" value="1"/>
</dbReference>
<name>A0A3D2SC22_9BACE</name>
<reference evidence="1 2" key="1">
    <citation type="journal article" date="2018" name="Nat. Biotechnol.">
        <title>A standardized bacterial taxonomy based on genome phylogeny substantially revises the tree of life.</title>
        <authorList>
            <person name="Parks D.H."/>
            <person name="Chuvochina M."/>
            <person name="Waite D.W."/>
            <person name="Rinke C."/>
            <person name="Skarshewski A."/>
            <person name="Chaumeil P.A."/>
            <person name="Hugenholtz P."/>
        </authorList>
    </citation>
    <scope>NUCLEOTIDE SEQUENCE [LARGE SCALE GENOMIC DNA]</scope>
    <source>
        <strain evidence="1">UBA9667</strain>
    </source>
</reference>
<gene>
    <name evidence="1" type="ORF">DHW31_03235</name>
</gene>
<accession>A0A3D2SC22</accession>
<organism evidence="1 2">
    <name type="scientific">Bacteroides graminisolvens</name>
    <dbReference type="NCBI Taxonomy" id="477666"/>
    <lineage>
        <taxon>Bacteria</taxon>
        <taxon>Pseudomonadati</taxon>
        <taxon>Bacteroidota</taxon>
        <taxon>Bacteroidia</taxon>
        <taxon>Bacteroidales</taxon>
        <taxon>Bacteroidaceae</taxon>
        <taxon>Bacteroides</taxon>
    </lineage>
</organism>
<dbReference type="EMBL" id="DPVG01000115">
    <property type="protein sequence ID" value="HCK23787.1"/>
    <property type="molecule type" value="Genomic_DNA"/>
</dbReference>
<evidence type="ECO:0000313" key="1">
    <source>
        <dbReference type="EMBL" id="HCK23787.1"/>
    </source>
</evidence>
<sequence>VKERPIAYKIGLGFCDHNHERKEALAGYEGMLNFAKEVYGTVMSPVWKYVR</sequence>
<proteinExistence type="predicted"/>
<dbReference type="AlphaFoldDB" id="A0A3D2SC22"/>
<feature type="non-terminal residue" evidence="1">
    <location>
        <position position="1"/>
    </location>
</feature>
<comment type="caution">
    <text evidence="1">The sequence shown here is derived from an EMBL/GenBank/DDBJ whole genome shotgun (WGS) entry which is preliminary data.</text>
</comment>